<feature type="compositionally biased region" description="Basic and acidic residues" evidence="1">
    <location>
        <begin position="114"/>
        <end position="124"/>
    </location>
</feature>
<feature type="compositionally biased region" description="Acidic residues" evidence="1">
    <location>
        <begin position="54"/>
        <end position="65"/>
    </location>
</feature>
<comment type="caution">
    <text evidence="2">The sequence shown here is derived from an EMBL/GenBank/DDBJ whole genome shotgun (WGS) entry which is preliminary data.</text>
</comment>
<dbReference type="GO" id="GO:0000462">
    <property type="term" value="P:maturation of SSU-rRNA from tricistronic rRNA transcript (SSU-rRNA, 5.8S rRNA, LSU-rRNA)"/>
    <property type="evidence" value="ECO:0007669"/>
    <property type="project" value="TreeGrafter"/>
</dbReference>
<evidence type="ECO:0000256" key="1">
    <source>
        <dbReference type="SAM" id="MobiDB-lite"/>
    </source>
</evidence>
<organism evidence="2 3">
    <name type="scientific">Panaeolus cyanescens</name>
    <dbReference type="NCBI Taxonomy" id="181874"/>
    <lineage>
        <taxon>Eukaryota</taxon>
        <taxon>Fungi</taxon>
        <taxon>Dikarya</taxon>
        <taxon>Basidiomycota</taxon>
        <taxon>Agaricomycotina</taxon>
        <taxon>Agaricomycetes</taxon>
        <taxon>Agaricomycetidae</taxon>
        <taxon>Agaricales</taxon>
        <taxon>Agaricineae</taxon>
        <taxon>Galeropsidaceae</taxon>
        <taxon>Panaeolus</taxon>
    </lineage>
</organism>
<accession>A0A409VEY7</accession>
<feature type="compositionally biased region" description="Low complexity" evidence="1">
    <location>
        <begin position="130"/>
        <end position="141"/>
    </location>
</feature>
<dbReference type="STRING" id="181874.A0A409VEY7"/>
<feature type="compositionally biased region" description="Basic and acidic residues" evidence="1">
    <location>
        <begin position="210"/>
        <end position="248"/>
    </location>
</feature>
<dbReference type="EMBL" id="NHTK01006083">
    <property type="protein sequence ID" value="PPQ64697.1"/>
    <property type="molecule type" value="Genomic_DNA"/>
</dbReference>
<dbReference type="PANTHER" id="PTHR28096">
    <property type="entry name" value="PROTEIN FAF1"/>
    <property type="match status" value="1"/>
</dbReference>
<dbReference type="PANTHER" id="PTHR28096:SF1">
    <property type="entry name" value="PROTEIN FAF1"/>
    <property type="match status" value="1"/>
</dbReference>
<name>A0A409VEY7_9AGAR</name>
<dbReference type="OrthoDB" id="5556956at2759"/>
<sequence>MTEDARLLAILDAHGKSFLDSFGPIAANSLGKRKADGESPRAKSKKSRKSPSPDQDEGNEDEDEWTGINQGTNSEEDSDSEDYDTDGSDFEHTDDEFTGETTQSANVVVFSENIPKKTLDDKAQRKAFMSSKVSKLVSGSSQPSTSKRPKTAKEEEEDKTNAQNDALLHKLVHTKLLSGSLNPDLDMDGAKKRKALAGRVLELSGSAKLGKGEKSVREAERTKASKRVREGLVKKQEQRNKQELEEAKNLGNYHPMLKKMYEASSSGPSRKRQKGLKLGVGSFQGGVLKLSKSDVSSVMPGQSSTRGKKGKPRR</sequence>
<gene>
    <name evidence="2" type="ORF">CVT24_008324</name>
</gene>
<dbReference type="GO" id="GO:0005730">
    <property type="term" value="C:nucleolus"/>
    <property type="evidence" value="ECO:0007669"/>
    <property type="project" value="TreeGrafter"/>
</dbReference>
<feature type="region of interest" description="Disordered" evidence="1">
    <location>
        <begin position="18"/>
        <end position="162"/>
    </location>
</feature>
<dbReference type="AlphaFoldDB" id="A0A409VEY7"/>
<evidence type="ECO:0000313" key="2">
    <source>
        <dbReference type="EMBL" id="PPQ64697.1"/>
    </source>
</evidence>
<protein>
    <submittedName>
        <fullName evidence="2">Uncharacterized protein</fullName>
    </submittedName>
</protein>
<feature type="region of interest" description="Disordered" evidence="1">
    <location>
        <begin position="208"/>
        <end position="252"/>
    </location>
</feature>
<reference evidence="2 3" key="1">
    <citation type="journal article" date="2018" name="Evol. Lett.">
        <title>Horizontal gene cluster transfer increased hallucinogenic mushroom diversity.</title>
        <authorList>
            <person name="Reynolds H.T."/>
            <person name="Vijayakumar V."/>
            <person name="Gluck-Thaler E."/>
            <person name="Korotkin H.B."/>
            <person name="Matheny P.B."/>
            <person name="Slot J.C."/>
        </authorList>
    </citation>
    <scope>NUCLEOTIDE SEQUENCE [LARGE SCALE GENOMIC DNA]</scope>
    <source>
        <strain evidence="2 3">2629</strain>
    </source>
</reference>
<proteinExistence type="predicted"/>
<evidence type="ECO:0000313" key="3">
    <source>
        <dbReference type="Proteomes" id="UP000284842"/>
    </source>
</evidence>
<dbReference type="InterPro" id="IPR053030">
    <property type="entry name" value="Ribosomal_biogenesis_FAF1-like"/>
</dbReference>
<dbReference type="InParanoid" id="A0A409VEY7"/>
<keyword evidence="3" id="KW-1185">Reference proteome</keyword>
<feature type="region of interest" description="Disordered" evidence="1">
    <location>
        <begin position="290"/>
        <end position="314"/>
    </location>
</feature>
<feature type="compositionally biased region" description="Acidic residues" evidence="1">
    <location>
        <begin position="74"/>
        <end position="98"/>
    </location>
</feature>
<dbReference type="Proteomes" id="UP000284842">
    <property type="component" value="Unassembled WGS sequence"/>
</dbReference>